<keyword evidence="1" id="KW-0472">Membrane</keyword>
<dbReference type="EMBL" id="CP036339">
    <property type="protein sequence ID" value="QDT74569.1"/>
    <property type="molecule type" value="Genomic_DNA"/>
</dbReference>
<gene>
    <name evidence="2" type="ORF">I41_37660</name>
</gene>
<dbReference type="Proteomes" id="UP000317909">
    <property type="component" value="Chromosome"/>
</dbReference>
<keyword evidence="1" id="KW-1133">Transmembrane helix</keyword>
<keyword evidence="3" id="KW-1185">Reference proteome</keyword>
<proteinExistence type="predicted"/>
<keyword evidence="1" id="KW-0812">Transmembrane</keyword>
<accession>A0A517U1Q4</accession>
<dbReference type="KEGG" id="llh:I41_37660"/>
<feature type="transmembrane region" description="Helical" evidence="1">
    <location>
        <begin position="26"/>
        <end position="46"/>
    </location>
</feature>
<dbReference type="AlphaFoldDB" id="A0A517U1Q4"/>
<evidence type="ECO:0000313" key="2">
    <source>
        <dbReference type="EMBL" id="QDT74569.1"/>
    </source>
</evidence>
<evidence type="ECO:0000313" key="3">
    <source>
        <dbReference type="Proteomes" id="UP000317909"/>
    </source>
</evidence>
<evidence type="ECO:0000256" key="1">
    <source>
        <dbReference type="SAM" id="Phobius"/>
    </source>
</evidence>
<protein>
    <submittedName>
        <fullName evidence="2">Uncharacterized protein</fullName>
    </submittedName>
</protein>
<reference evidence="2 3" key="1">
    <citation type="submission" date="2019-02" db="EMBL/GenBank/DDBJ databases">
        <title>Deep-cultivation of Planctomycetes and their phenomic and genomic characterization uncovers novel biology.</title>
        <authorList>
            <person name="Wiegand S."/>
            <person name="Jogler M."/>
            <person name="Boedeker C."/>
            <person name="Pinto D."/>
            <person name="Vollmers J."/>
            <person name="Rivas-Marin E."/>
            <person name="Kohn T."/>
            <person name="Peeters S.H."/>
            <person name="Heuer A."/>
            <person name="Rast P."/>
            <person name="Oberbeckmann S."/>
            <person name="Bunk B."/>
            <person name="Jeske O."/>
            <person name="Meyerdierks A."/>
            <person name="Storesund J.E."/>
            <person name="Kallscheuer N."/>
            <person name="Luecker S."/>
            <person name="Lage O.M."/>
            <person name="Pohl T."/>
            <person name="Merkel B.J."/>
            <person name="Hornburger P."/>
            <person name="Mueller R.-W."/>
            <person name="Bruemmer F."/>
            <person name="Labrenz M."/>
            <person name="Spormann A.M."/>
            <person name="Op den Camp H."/>
            <person name="Overmann J."/>
            <person name="Amann R."/>
            <person name="Jetten M.S.M."/>
            <person name="Mascher T."/>
            <person name="Medema M.H."/>
            <person name="Devos D.P."/>
            <person name="Kaster A.-K."/>
            <person name="Ovreas L."/>
            <person name="Rohde M."/>
            <person name="Galperin M.Y."/>
            <person name="Jogler C."/>
        </authorList>
    </citation>
    <scope>NUCLEOTIDE SEQUENCE [LARGE SCALE GENOMIC DNA]</scope>
    <source>
        <strain evidence="2 3">I41</strain>
    </source>
</reference>
<name>A0A517U1Q4_9BACT</name>
<sequence>MLGAVAVVAMTFGFWALSPDEPMAIVPWALITLLLAIVLTTLALMVRGFRR</sequence>
<organism evidence="2 3">
    <name type="scientific">Lacipirellula limnantheis</name>
    <dbReference type="NCBI Taxonomy" id="2528024"/>
    <lineage>
        <taxon>Bacteria</taxon>
        <taxon>Pseudomonadati</taxon>
        <taxon>Planctomycetota</taxon>
        <taxon>Planctomycetia</taxon>
        <taxon>Pirellulales</taxon>
        <taxon>Lacipirellulaceae</taxon>
        <taxon>Lacipirellula</taxon>
    </lineage>
</organism>